<protein>
    <submittedName>
        <fullName evidence="3">Uncharacterized protein</fullName>
    </submittedName>
</protein>
<accession>A0ABV5KHH9</accession>
<keyword evidence="4" id="KW-1185">Reference proteome</keyword>
<keyword evidence="2" id="KW-0732">Signal</keyword>
<gene>
    <name evidence="3" type="ORF">ACFFSY_01905</name>
</gene>
<evidence type="ECO:0000313" key="4">
    <source>
        <dbReference type="Proteomes" id="UP001589747"/>
    </source>
</evidence>
<comment type="caution">
    <text evidence="3">The sequence shown here is derived from an EMBL/GenBank/DDBJ whole genome shotgun (WGS) entry which is preliminary data.</text>
</comment>
<dbReference type="RefSeq" id="WP_377489051.1">
    <property type="nucleotide sequence ID" value="NZ_JBHMDO010000003.1"/>
</dbReference>
<dbReference type="EMBL" id="JBHMDO010000003">
    <property type="protein sequence ID" value="MFB9324692.1"/>
    <property type="molecule type" value="Genomic_DNA"/>
</dbReference>
<name>A0ABV5KHH9_9BACL</name>
<feature type="chain" id="PRO_5046869683" evidence="2">
    <location>
        <begin position="26"/>
        <end position="343"/>
    </location>
</feature>
<evidence type="ECO:0000313" key="3">
    <source>
        <dbReference type="EMBL" id="MFB9324692.1"/>
    </source>
</evidence>
<dbReference type="Proteomes" id="UP001589747">
    <property type="component" value="Unassembled WGS sequence"/>
</dbReference>
<feature type="signal peptide" evidence="2">
    <location>
        <begin position="1"/>
        <end position="25"/>
    </location>
</feature>
<proteinExistence type="predicted"/>
<evidence type="ECO:0000256" key="1">
    <source>
        <dbReference type="SAM" id="MobiDB-lite"/>
    </source>
</evidence>
<sequence length="343" mass="37770">MNNKLILAIVTALTLIAPASSSVQASSPAAVESDSSRTEASANSGMDADVEKQVMAAVEANSDRESQSDFNVVMDNEKEIIVEGKLKGLSAQYSVTYDKVNQRVSQTTIYYKYADMTQVMDAALVGKIAKFSEAFSAMKHPFTFDTLWRVNSPYQDNKPSNYWVFFGHDQSLYVDLDQHNRLKASITVPINQLEPKLVNLANNAFKQLKGPFPTAATYAALTKEEAASGLTWYIYDRYDNSHVTIGAKTNKVLEVVQPGADWANEADFNKSFAKAKYTSSKAIAVAKPAVKSLFNVNLSGYSVKVKQNVYTFAKKGMPTIIGKINKKGEFYSMRAIPVNGLLE</sequence>
<organism evidence="3 4">
    <name type="scientific">Paenibacillus aurantiacus</name>
    <dbReference type="NCBI Taxonomy" id="1936118"/>
    <lineage>
        <taxon>Bacteria</taxon>
        <taxon>Bacillati</taxon>
        <taxon>Bacillota</taxon>
        <taxon>Bacilli</taxon>
        <taxon>Bacillales</taxon>
        <taxon>Paenibacillaceae</taxon>
        <taxon>Paenibacillus</taxon>
    </lineage>
</organism>
<feature type="region of interest" description="Disordered" evidence="1">
    <location>
        <begin position="26"/>
        <end position="46"/>
    </location>
</feature>
<evidence type="ECO:0000256" key="2">
    <source>
        <dbReference type="SAM" id="SignalP"/>
    </source>
</evidence>
<reference evidence="3 4" key="1">
    <citation type="submission" date="2024-09" db="EMBL/GenBank/DDBJ databases">
        <authorList>
            <person name="Sun Q."/>
            <person name="Mori K."/>
        </authorList>
    </citation>
    <scope>NUCLEOTIDE SEQUENCE [LARGE SCALE GENOMIC DNA]</scope>
    <source>
        <strain evidence="3 4">TISTR 2452</strain>
    </source>
</reference>